<protein>
    <submittedName>
        <fullName evidence="1">Uncharacterized protein</fullName>
    </submittedName>
</protein>
<keyword evidence="2" id="KW-1185">Reference proteome</keyword>
<accession>A0A9N8DAL6</accession>
<proteinExistence type="predicted"/>
<organism evidence="1 2">
    <name type="scientific">Seminavis robusta</name>
    <dbReference type="NCBI Taxonomy" id="568900"/>
    <lineage>
        <taxon>Eukaryota</taxon>
        <taxon>Sar</taxon>
        <taxon>Stramenopiles</taxon>
        <taxon>Ochrophyta</taxon>
        <taxon>Bacillariophyta</taxon>
        <taxon>Bacillariophyceae</taxon>
        <taxon>Bacillariophycidae</taxon>
        <taxon>Naviculales</taxon>
        <taxon>Naviculaceae</taxon>
        <taxon>Seminavis</taxon>
    </lineage>
</organism>
<sequence>MDAATVRTLVEAAVAAALQNPAVLQALRPPDNAGGGQAAFAVTPAGTGDVAWDFTSGTGLKIFMAATAPFKTPYDGKESTLRDFLRKVFHRAEAFGWISILCVNDERGVSRNLTKEYGCLTSELVKAHALVYLRQNNRNHQASACLRQLIIGSISPKLADRLNNRKEHFTINAAAAVLPDQPAPAPIPKEDGTCMLYEIIRMVSVETKATVALITKRLANLEVVMEECKSDIGMFNDVVDELISQLQARNEPVPRMLNPLFDGYSNCADAEFTRYMAWKQVCYEDGTLEIGYTALMVSALEKYKILKDRKQWLKKTDQEMEIITLKAEVTRLKTSPATKSVASARTTGAATKDDKSKAADKHAWKLVGPTEGEPQQKTVNGKKYIYCPYHHTTKWVLEVNNKGIIHRTGCEKMKEALLAANEKKNAEPEQDATAAALTNAIEDTGTNVLPIEDEQL</sequence>
<gene>
    <name evidence="1" type="ORF">SEMRO_59_G034100.2</name>
</gene>
<evidence type="ECO:0000313" key="1">
    <source>
        <dbReference type="EMBL" id="CAB9499357.1"/>
    </source>
</evidence>
<dbReference type="Proteomes" id="UP001153069">
    <property type="component" value="Unassembled WGS sequence"/>
</dbReference>
<dbReference type="AlphaFoldDB" id="A0A9N8DAL6"/>
<dbReference type="EMBL" id="CAICTM010000058">
    <property type="protein sequence ID" value="CAB9499357.1"/>
    <property type="molecule type" value="Genomic_DNA"/>
</dbReference>
<reference evidence="1" key="1">
    <citation type="submission" date="2020-06" db="EMBL/GenBank/DDBJ databases">
        <authorList>
            <consortium name="Plant Systems Biology data submission"/>
        </authorList>
    </citation>
    <scope>NUCLEOTIDE SEQUENCE</scope>
    <source>
        <strain evidence="1">D6</strain>
    </source>
</reference>
<comment type="caution">
    <text evidence="1">The sequence shown here is derived from an EMBL/GenBank/DDBJ whole genome shotgun (WGS) entry which is preliminary data.</text>
</comment>
<name>A0A9N8DAL6_9STRA</name>
<evidence type="ECO:0000313" key="2">
    <source>
        <dbReference type="Proteomes" id="UP001153069"/>
    </source>
</evidence>